<dbReference type="Proteomes" id="UP000196655">
    <property type="component" value="Unassembled WGS sequence"/>
</dbReference>
<comment type="caution">
    <text evidence="2">The sequence shown here is derived from an EMBL/GenBank/DDBJ whole genome shotgun (WGS) entry which is preliminary data.</text>
</comment>
<dbReference type="SUPFAM" id="SSF53850">
    <property type="entry name" value="Periplasmic binding protein-like II"/>
    <property type="match status" value="1"/>
</dbReference>
<dbReference type="PANTHER" id="PTHR30024">
    <property type="entry name" value="ALIPHATIC SULFONATES-BINDING PROTEIN-RELATED"/>
    <property type="match status" value="1"/>
</dbReference>
<feature type="domain" description="SsuA/THI5-like" evidence="1">
    <location>
        <begin position="101"/>
        <end position="288"/>
    </location>
</feature>
<evidence type="ECO:0000259" key="1">
    <source>
        <dbReference type="Pfam" id="PF09084"/>
    </source>
</evidence>
<dbReference type="EMBL" id="NHON01000001">
    <property type="protein sequence ID" value="OWJ69264.1"/>
    <property type="molecule type" value="Genomic_DNA"/>
</dbReference>
<keyword evidence="3" id="KW-1185">Reference proteome</keyword>
<proteinExistence type="predicted"/>
<name>A0A211ZVM0_9PROT</name>
<dbReference type="AlphaFoldDB" id="A0A211ZVM0"/>
<dbReference type="InterPro" id="IPR015168">
    <property type="entry name" value="SsuA/THI5"/>
</dbReference>
<dbReference type="OrthoDB" id="7431968at2"/>
<gene>
    <name evidence="2" type="ORF">BWR60_00970</name>
</gene>
<organism evidence="2 3">
    <name type="scientific">Inquilinus limosus</name>
    <dbReference type="NCBI Taxonomy" id="171674"/>
    <lineage>
        <taxon>Bacteria</taxon>
        <taxon>Pseudomonadati</taxon>
        <taxon>Pseudomonadota</taxon>
        <taxon>Alphaproteobacteria</taxon>
        <taxon>Rhodospirillales</taxon>
        <taxon>Rhodospirillaceae</taxon>
        <taxon>Inquilinus</taxon>
    </lineage>
</organism>
<accession>A0A211ZVM0</accession>
<dbReference type="Gene3D" id="3.40.190.10">
    <property type="entry name" value="Periplasmic binding protein-like II"/>
    <property type="match status" value="2"/>
</dbReference>
<protein>
    <submittedName>
        <fullName evidence="2">ABC transporter</fullName>
    </submittedName>
</protein>
<evidence type="ECO:0000313" key="3">
    <source>
        <dbReference type="Proteomes" id="UP000196655"/>
    </source>
</evidence>
<sequence length="365" mass="38257">MARLPSALAPRNLAVPVPASLPSAARRRIVTAIAWAALVCAVGPALAADALPADAPLPAEVPAGTTLVIGDPTTQKALQLSGEIDKLPFKVEWANISGGPRTIEAFRANALDVGSVADIPPIHATWTGLPVKIVAAKFRQDPINHPIYQLGIAPGAAVGTLADLRGKKIAYSPGQAQGALVLRILQKAGLSKTDVTLVELPSTGDVYVNALSSGLVDAAPIAEANQRRYVANYGGDGAKLIPHGLRDDPAYLYVLGTSLQDPGKAAAIREYVKAWGRATQWVAAHPEEWIAGYYVKDQGLDAESGRYLVDSAGLPDIPADWTAVIERQQATIDLLAAETGKPRLNAADLFDRRYESTAAAALAGL</sequence>
<evidence type="ECO:0000313" key="2">
    <source>
        <dbReference type="EMBL" id="OWJ69264.1"/>
    </source>
</evidence>
<dbReference type="Pfam" id="PF09084">
    <property type="entry name" value="NMT1"/>
    <property type="match status" value="1"/>
</dbReference>
<dbReference type="PANTHER" id="PTHR30024:SF48">
    <property type="entry name" value="ABC TRANSPORTER SUBSTRATE-BINDING PROTEIN"/>
    <property type="match status" value="1"/>
</dbReference>
<reference evidence="3" key="1">
    <citation type="submission" date="2017-05" db="EMBL/GenBank/DDBJ databases">
        <authorList>
            <person name="Macchi M."/>
            <person name="Festa S."/>
            <person name="Coppotelli B.M."/>
            <person name="Morelli I.S."/>
        </authorList>
    </citation>
    <scope>NUCLEOTIDE SEQUENCE [LARGE SCALE GENOMIC DNA]</scope>
    <source>
        <strain evidence="3">I</strain>
    </source>
</reference>